<reference evidence="1 2" key="1">
    <citation type="submission" date="2020-08" db="EMBL/GenBank/DDBJ databases">
        <title>Bridging the membrane lipid divide: bacteria of the FCB group superphylum have the potential to synthesize archaeal ether lipids.</title>
        <authorList>
            <person name="Villanueva L."/>
            <person name="Von Meijenfeldt F.A.B."/>
            <person name="Westbye A.B."/>
            <person name="Yadav S."/>
            <person name="Hopmans E.C."/>
            <person name="Dutilh B.E."/>
            <person name="Sinninghe Damste J.S."/>
        </authorList>
    </citation>
    <scope>NUCLEOTIDE SEQUENCE [LARGE SCALE GENOMIC DNA]</scope>
    <source>
        <strain evidence="1">NIOZ-UU36</strain>
    </source>
</reference>
<protein>
    <submittedName>
        <fullName evidence="1">Four helix bundle protein</fullName>
    </submittedName>
</protein>
<dbReference type="CDD" id="cd16377">
    <property type="entry name" value="23S_rRNA_IVP_like"/>
    <property type="match status" value="1"/>
</dbReference>
<dbReference type="InterPro" id="IPR012657">
    <property type="entry name" value="23S_rRNA-intervening_sequence"/>
</dbReference>
<dbReference type="Pfam" id="PF05635">
    <property type="entry name" value="23S_rRNA_IVP"/>
    <property type="match status" value="1"/>
</dbReference>
<dbReference type="Proteomes" id="UP000614469">
    <property type="component" value="Unassembled WGS sequence"/>
</dbReference>
<dbReference type="EMBL" id="JACNJN010000037">
    <property type="protein sequence ID" value="MBC8334010.1"/>
    <property type="molecule type" value="Genomic_DNA"/>
</dbReference>
<organism evidence="1 2">
    <name type="scientific">Candidatus Desulfolinea nitratireducens</name>
    <dbReference type="NCBI Taxonomy" id="2841698"/>
    <lineage>
        <taxon>Bacteria</taxon>
        <taxon>Bacillati</taxon>
        <taxon>Chloroflexota</taxon>
        <taxon>Anaerolineae</taxon>
        <taxon>Anaerolineales</taxon>
        <taxon>Anaerolineales incertae sedis</taxon>
        <taxon>Candidatus Desulfolinea</taxon>
    </lineage>
</organism>
<name>A0A8J6NHL0_9CHLR</name>
<evidence type="ECO:0000313" key="1">
    <source>
        <dbReference type="EMBL" id="MBC8334010.1"/>
    </source>
</evidence>
<dbReference type="Gene3D" id="1.20.1440.60">
    <property type="entry name" value="23S rRNA-intervening sequence"/>
    <property type="match status" value="1"/>
</dbReference>
<accession>A0A8J6NHL0</accession>
<sequence>MSYASRFQDLIVYQKASVLWQLIFETTKSFPREEIFSLTDQIRRSSRSVGAQIAEAWGKRRYEKHFISKLTDADGEQLETQHWIGVAKDSGYISQEKAEILLGKSAEVGRLLGGMMRKSSLFCNPSKVSEIQADYFAD</sequence>
<dbReference type="NCBIfam" id="TIGR02436">
    <property type="entry name" value="four helix bundle protein"/>
    <property type="match status" value="1"/>
</dbReference>
<comment type="caution">
    <text evidence="1">The sequence shown here is derived from an EMBL/GenBank/DDBJ whole genome shotgun (WGS) entry which is preliminary data.</text>
</comment>
<dbReference type="PANTHER" id="PTHR38471:SF2">
    <property type="entry name" value="FOUR HELIX BUNDLE PROTEIN"/>
    <property type="match status" value="1"/>
</dbReference>
<dbReference type="SUPFAM" id="SSF158446">
    <property type="entry name" value="IVS-encoded protein-like"/>
    <property type="match status" value="1"/>
</dbReference>
<dbReference type="PANTHER" id="PTHR38471">
    <property type="entry name" value="FOUR HELIX BUNDLE PROTEIN"/>
    <property type="match status" value="1"/>
</dbReference>
<dbReference type="AlphaFoldDB" id="A0A8J6NHL0"/>
<evidence type="ECO:0000313" key="2">
    <source>
        <dbReference type="Proteomes" id="UP000614469"/>
    </source>
</evidence>
<gene>
    <name evidence="1" type="ORF">H8E29_01990</name>
</gene>
<dbReference type="InterPro" id="IPR036583">
    <property type="entry name" value="23S_rRNA_IVS_sf"/>
</dbReference>
<proteinExistence type="predicted"/>